<feature type="compositionally biased region" description="Basic residues" evidence="1">
    <location>
        <begin position="157"/>
        <end position="168"/>
    </location>
</feature>
<feature type="region of interest" description="Disordered" evidence="1">
    <location>
        <begin position="108"/>
        <end position="138"/>
    </location>
</feature>
<evidence type="ECO:0000313" key="3">
    <source>
        <dbReference type="Proteomes" id="UP001153292"/>
    </source>
</evidence>
<feature type="compositionally biased region" description="Basic residues" evidence="1">
    <location>
        <begin position="189"/>
        <end position="200"/>
    </location>
</feature>
<feature type="compositionally biased region" description="Low complexity" evidence="1">
    <location>
        <begin position="115"/>
        <end position="137"/>
    </location>
</feature>
<feature type="compositionally biased region" description="Low complexity" evidence="1">
    <location>
        <begin position="173"/>
        <end position="188"/>
    </location>
</feature>
<dbReference type="EMBL" id="OU963902">
    <property type="protein sequence ID" value="CAH0407961.1"/>
    <property type="molecule type" value="Genomic_DNA"/>
</dbReference>
<evidence type="ECO:0000256" key="1">
    <source>
        <dbReference type="SAM" id="MobiDB-lite"/>
    </source>
</evidence>
<accession>A0ABN8BHV2</accession>
<feature type="region of interest" description="Disordered" evidence="1">
    <location>
        <begin position="227"/>
        <end position="251"/>
    </location>
</feature>
<keyword evidence="3" id="KW-1185">Reference proteome</keyword>
<evidence type="ECO:0000313" key="2">
    <source>
        <dbReference type="EMBL" id="CAH0407961.1"/>
    </source>
</evidence>
<feature type="compositionally biased region" description="Low complexity" evidence="1">
    <location>
        <begin position="7"/>
        <end position="25"/>
    </location>
</feature>
<feature type="compositionally biased region" description="Basic residues" evidence="1">
    <location>
        <begin position="26"/>
        <end position="43"/>
    </location>
</feature>
<sequence>MIGLTCKAAQATPAAKRTAAGPARAAARRRSAQARRHRARSHPAPRPTRTCRTTRRDCAPRRRTCPCTAAPALMAADRRSRRASWARVAAGRARVVARGLVARALSTSAPTAWCSRTTPETWPPSSTSTSPALSPSTNQRRVCPWCLATCRRRSSTRRRRRAWRRRAGRAPESTCTTTTRGTSTTAGTVRRRTGTRRSTTRRTTTWRRGTAWAGCCWAARRCINTSPSTGRTRSTRRTSTPPPARPTTRPCQVWKRRCKTRPRIFTGSERDLSPTNTVKLCPATVCPRPTRMEARPKMPKLRLTKLEALLKAMKPLLTLAEPRRSPTEPQLTPVA</sequence>
<reference evidence="2" key="1">
    <citation type="submission" date="2021-12" db="EMBL/GenBank/DDBJ databases">
        <authorList>
            <person name="King R."/>
        </authorList>
    </citation>
    <scope>NUCLEOTIDE SEQUENCE</scope>
</reference>
<organism evidence="2 3">
    <name type="scientific">Chilo suppressalis</name>
    <name type="common">Asiatic rice borer moth</name>
    <dbReference type="NCBI Taxonomy" id="168631"/>
    <lineage>
        <taxon>Eukaryota</taxon>
        <taxon>Metazoa</taxon>
        <taxon>Ecdysozoa</taxon>
        <taxon>Arthropoda</taxon>
        <taxon>Hexapoda</taxon>
        <taxon>Insecta</taxon>
        <taxon>Pterygota</taxon>
        <taxon>Neoptera</taxon>
        <taxon>Endopterygota</taxon>
        <taxon>Lepidoptera</taxon>
        <taxon>Glossata</taxon>
        <taxon>Ditrysia</taxon>
        <taxon>Pyraloidea</taxon>
        <taxon>Crambidae</taxon>
        <taxon>Crambinae</taxon>
        <taxon>Chilo</taxon>
    </lineage>
</organism>
<gene>
    <name evidence="2" type="ORF">CHILSU_LOCUS11364</name>
</gene>
<protein>
    <submittedName>
        <fullName evidence="2">Uncharacterized protein</fullName>
    </submittedName>
</protein>
<feature type="region of interest" description="Disordered" evidence="1">
    <location>
        <begin position="157"/>
        <end position="204"/>
    </location>
</feature>
<name>A0ABN8BHV2_CHISP</name>
<proteinExistence type="predicted"/>
<feature type="region of interest" description="Disordered" evidence="1">
    <location>
        <begin position="1"/>
        <end position="55"/>
    </location>
</feature>
<dbReference type="Proteomes" id="UP001153292">
    <property type="component" value="Chromosome 9"/>
</dbReference>